<reference evidence="3" key="1">
    <citation type="submission" date="2025-08" db="UniProtKB">
        <authorList>
            <consortium name="RefSeq"/>
        </authorList>
    </citation>
    <scope>IDENTIFICATION</scope>
    <source>
        <tissue evidence="3">Seedling</tissue>
    </source>
</reference>
<evidence type="ECO:0000256" key="1">
    <source>
        <dbReference type="ARBA" id="ARBA00022676"/>
    </source>
</evidence>
<evidence type="ECO:0000313" key="3">
    <source>
        <dbReference type="RefSeq" id="XP_015899604.2"/>
    </source>
</evidence>
<dbReference type="Proteomes" id="UP001652623">
    <property type="component" value="Chromosome 10"/>
</dbReference>
<dbReference type="PANTHER" id="PTHR48046">
    <property type="entry name" value="UDP-GLYCOSYLTRANSFERASE 72E1"/>
    <property type="match status" value="1"/>
</dbReference>
<dbReference type="GO" id="GO:0016757">
    <property type="term" value="F:glycosyltransferase activity"/>
    <property type="evidence" value="ECO:0007669"/>
    <property type="project" value="UniProtKB-KW"/>
</dbReference>
<sequence length="267" mass="29458">MVLSLIFYSPKLDETCSCECRDLHEPIKIPGCGPVHGIDLVDALHDRKSESYKWAIHTTKRFSLASGIIVNSSMDLEPVAFDALKEKTSINVDDGSEWLRWLENQPNGSLLLASFGSSGKLSTEQLNELAKGLKFSGQRFLWVVRSPHEKASDIGFYSEEISCIGNAYGFLPKGFAERTKGVGLLQKMNAVLVADDLKVELRVKMNEKGLVGHQDTAKYAREVIEGEEGELIRKSIKQLKEAARLGVSDQGSSTKSLAEVAQIWNAT</sequence>
<protein>
    <submittedName>
        <fullName evidence="3">Hydroquinone glucosyltransferase</fullName>
    </submittedName>
</protein>
<name>A0A6P4BKD1_ZIZJJ</name>
<dbReference type="AlphaFoldDB" id="A0A6P4BKD1"/>
<dbReference type="KEGG" id="zju:107432910"/>
<keyword evidence="2" id="KW-1185">Reference proteome</keyword>
<organism evidence="2 3">
    <name type="scientific">Ziziphus jujuba</name>
    <name type="common">Chinese jujube</name>
    <name type="synonym">Ziziphus sativa</name>
    <dbReference type="NCBI Taxonomy" id="326968"/>
    <lineage>
        <taxon>Eukaryota</taxon>
        <taxon>Viridiplantae</taxon>
        <taxon>Streptophyta</taxon>
        <taxon>Embryophyta</taxon>
        <taxon>Tracheophyta</taxon>
        <taxon>Spermatophyta</taxon>
        <taxon>Magnoliopsida</taxon>
        <taxon>eudicotyledons</taxon>
        <taxon>Gunneridae</taxon>
        <taxon>Pentapetalae</taxon>
        <taxon>rosids</taxon>
        <taxon>fabids</taxon>
        <taxon>Rosales</taxon>
        <taxon>Rhamnaceae</taxon>
        <taxon>Paliureae</taxon>
        <taxon>Ziziphus</taxon>
    </lineage>
</organism>
<dbReference type="PANTHER" id="PTHR48046:SF1">
    <property type="entry name" value="GLYCOSYLTRANSFERASE-RELATED"/>
    <property type="match status" value="1"/>
</dbReference>
<accession>A0A6P4BKD1</accession>
<dbReference type="InParanoid" id="A0A6P4BKD1"/>
<keyword evidence="1" id="KW-0808">Transferase</keyword>
<keyword evidence="1" id="KW-0328">Glycosyltransferase</keyword>
<proteinExistence type="predicted"/>
<dbReference type="GeneID" id="107432910"/>
<gene>
    <name evidence="3" type="primary">LOC107432910</name>
</gene>
<dbReference type="RefSeq" id="XP_015899604.2">
    <property type="nucleotide sequence ID" value="XM_016044118.2"/>
</dbReference>
<evidence type="ECO:0000313" key="2">
    <source>
        <dbReference type="Proteomes" id="UP001652623"/>
    </source>
</evidence>
<dbReference type="Gene3D" id="3.40.50.2000">
    <property type="entry name" value="Glycogen Phosphorylase B"/>
    <property type="match status" value="3"/>
</dbReference>
<dbReference type="SUPFAM" id="SSF53756">
    <property type="entry name" value="UDP-Glycosyltransferase/glycogen phosphorylase"/>
    <property type="match status" value="1"/>
</dbReference>